<organism evidence="5 7">
    <name type="scientific">Venturia inaequalis</name>
    <name type="common">Apple scab fungus</name>
    <dbReference type="NCBI Taxonomy" id="5025"/>
    <lineage>
        <taxon>Eukaryota</taxon>
        <taxon>Fungi</taxon>
        <taxon>Dikarya</taxon>
        <taxon>Ascomycota</taxon>
        <taxon>Pezizomycotina</taxon>
        <taxon>Dothideomycetes</taxon>
        <taxon>Pleosporomycetidae</taxon>
        <taxon>Venturiales</taxon>
        <taxon>Venturiaceae</taxon>
        <taxon>Venturia</taxon>
    </lineage>
</organism>
<accession>A0A8H3V458</accession>
<feature type="region of interest" description="Disordered" evidence="1">
    <location>
        <begin position="1"/>
        <end position="33"/>
    </location>
</feature>
<dbReference type="PANTHER" id="PTHR31126">
    <property type="entry name" value="TYROSINE-PROTEIN PHOSPHATASE"/>
    <property type="match status" value="1"/>
</dbReference>
<evidence type="ECO:0000313" key="3">
    <source>
        <dbReference type="EMBL" id="KAE9977783.1"/>
    </source>
</evidence>
<dbReference type="PROSITE" id="PS00383">
    <property type="entry name" value="TYR_PHOSPHATASE_1"/>
    <property type="match status" value="1"/>
</dbReference>
<dbReference type="PROSITE" id="PS50056">
    <property type="entry name" value="TYR_PHOSPHATASE_2"/>
    <property type="match status" value="1"/>
</dbReference>
<gene>
    <name evidence="4" type="ORF">BLS_009339</name>
    <name evidence="5" type="ORF">EG327_006362</name>
    <name evidence="3" type="ORF">EG328_001816</name>
</gene>
<name>A0A8H3V458_VENIN</name>
<dbReference type="InterPro" id="IPR029021">
    <property type="entry name" value="Prot-tyrosine_phosphatase-like"/>
</dbReference>
<evidence type="ECO:0000256" key="1">
    <source>
        <dbReference type="SAM" id="MobiDB-lite"/>
    </source>
</evidence>
<evidence type="ECO:0000313" key="7">
    <source>
        <dbReference type="Proteomes" id="UP000490939"/>
    </source>
</evidence>
<proteinExistence type="predicted"/>
<feature type="domain" description="Tyrosine specific protein phosphatases" evidence="2">
    <location>
        <begin position="172"/>
        <end position="245"/>
    </location>
</feature>
<dbReference type="Proteomes" id="UP000490939">
    <property type="component" value="Unassembled WGS sequence"/>
</dbReference>
<evidence type="ECO:0000313" key="5">
    <source>
        <dbReference type="EMBL" id="KAE9981045.1"/>
    </source>
</evidence>
<dbReference type="InterPro" id="IPR016130">
    <property type="entry name" value="Tyr_Pase_AS"/>
</dbReference>
<dbReference type="PANTHER" id="PTHR31126:SF1">
    <property type="entry name" value="TYROSINE SPECIFIC PROTEIN PHOSPHATASES DOMAIN-CONTAINING PROTEIN"/>
    <property type="match status" value="1"/>
</dbReference>
<evidence type="ECO:0000313" key="6">
    <source>
        <dbReference type="Proteomes" id="UP000447873"/>
    </source>
</evidence>
<dbReference type="EMBL" id="WNWS01000147">
    <property type="protein sequence ID" value="KAE9977783.1"/>
    <property type="molecule type" value="Genomic_DNA"/>
</dbReference>
<dbReference type="InterPro" id="IPR000387">
    <property type="entry name" value="Tyr_Pase_dom"/>
</dbReference>
<sequence length="326" mass="35870">MSPHDDDDAAVEEEEEGEEEEEEPPLPRLPPPFIYTPSLANLRDAGGLPVLSGDKLVVKRGILYRAADPSFVTEEELAFLHGELGITHIYDLRSEPEFERQGDALIEWEARIRKFNEAGGKIQRHWTPVFKTQDYSPSSIALRFRDYGSPDTPTGFTRAYTEILLHAGPAYTTILHHLSTPSTTTPTNASPTPTPLLIHCTAGKDRTGVIIAIILRLLGVPVDLVCKEYELTEVGMRSQRARLVERLMGSGAFEGEEGRRAAERMTSAKAESMRAVLAMVDEKWGGVEGYVKEMCGADDALIAGLRRNLVVGVRELESGGAGWSVL</sequence>
<dbReference type="GO" id="GO:0004721">
    <property type="term" value="F:phosphoprotein phosphatase activity"/>
    <property type="evidence" value="ECO:0007669"/>
    <property type="project" value="InterPro"/>
</dbReference>
<reference evidence="5 7" key="1">
    <citation type="submission" date="2019-07" db="EMBL/GenBank/DDBJ databases">
        <title>Venturia inaequalis Genome Resource.</title>
        <authorList>
            <person name="Lichtner F.J."/>
        </authorList>
    </citation>
    <scope>NUCLEOTIDE SEQUENCE [LARGE SCALE GENOMIC DNA]</scope>
    <source>
        <strain evidence="3 6">120213</strain>
        <strain evidence="4">Bline_iso_100314</strain>
        <strain evidence="5 7">DMI_063113</strain>
    </source>
</reference>
<protein>
    <recommendedName>
        <fullName evidence="2">Tyrosine specific protein phosphatases domain-containing protein</fullName>
    </recommendedName>
</protein>
<dbReference type="SUPFAM" id="SSF52799">
    <property type="entry name" value="(Phosphotyrosine protein) phosphatases II"/>
    <property type="match status" value="1"/>
</dbReference>
<comment type="caution">
    <text evidence="5">The sequence shown here is derived from an EMBL/GenBank/DDBJ whole genome shotgun (WGS) entry which is preliminary data.</text>
</comment>
<dbReference type="Proteomes" id="UP000447873">
    <property type="component" value="Unassembled WGS sequence"/>
</dbReference>
<keyword evidence="7" id="KW-1185">Reference proteome</keyword>
<dbReference type="Proteomes" id="UP000433883">
    <property type="component" value="Unassembled WGS sequence"/>
</dbReference>
<dbReference type="InterPro" id="IPR026893">
    <property type="entry name" value="Tyr/Ser_Pase_IphP-type"/>
</dbReference>
<feature type="compositionally biased region" description="Acidic residues" evidence="1">
    <location>
        <begin position="1"/>
        <end position="24"/>
    </location>
</feature>
<dbReference type="EMBL" id="WNWQ01000085">
    <property type="protein sequence ID" value="KAE9979918.1"/>
    <property type="molecule type" value="Genomic_DNA"/>
</dbReference>
<dbReference type="Pfam" id="PF13350">
    <property type="entry name" value="Y_phosphatase3"/>
    <property type="match status" value="1"/>
</dbReference>
<dbReference type="Gene3D" id="3.90.190.10">
    <property type="entry name" value="Protein tyrosine phosphatase superfamily"/>
    <property type="match status" value="1"/>
</dbReference>
<dbReference type="AlphaFoldDB" id="A0A8H3V458"/>
<dbReference type="EMBL" id="WNWR01000372">
    <property type="protein sequence ID" value="KAE9981045.1"/>
    <property type="molecule type" value="Genomic_DNA"/>
</dbReference>
<evidence type="ECO:0000313" key="4">
    <source>
        <dbReference type="EMBL" id="KAE9979918.1"/>
    </source>
</evidence>
<evidence type="ECO:0000259" key="2">
    <source>
        <dbReference type="PROSITE" id="PS50056"/>
    </source>
</evidence>